<evidence type="ECO:0000256" key="9">
    <source>
        <dbReference type="ARBA" id="ARBA00022958"/>
    </source>
</evidence>
<dbReference type="Proteomes" id="UP000887574">
    <property type="component" value="Unplaced"/>
</dbReference>
<dbReference type="Pfam" id="PF00108">
    <property type="entry name" value="Thiolase_N"/>
    <property type="match status" value="1"/>
</dbReference>
<dbReference type="Pfam" id="PF02803">
    <property type="entry name" value="Thiolase_C"/>
    <property type="match status" value="1"/>
</dbReference>
<organism evidence="16 17">
    <name type="scientific">Ditylenchus dipsaci</name>
    <dbReference type="NCBI Taxonomy" id="166011"/>
    <lineage>
        <taxon>Eukaryota</taxon>
        <taxon>Metazoa</taxon>
        <taxon>Ecdysozoa</taxon>
        <taxon>Nematoda</taxon>
        <taxon>Chromadorea</taxon>
        <taxon>Rhabditida</taxon>
        <taxon>Tylenchina</taxon>
        <taxon>Tylenchomorpha</taxon>
        <taxon>Sphaerularioidea</taxon>
        <taxon>Anguinidae</taxon>
        <taxon>Anguininae</taxon>
        <taxon>Ditylenchus</taxon>
    </lineage>
</organism>
<evidence type="ECO:0000259" key="14">
    <source>
        <dbReference type="Pfam" id="PF00108"/>
    </source>
</evidence>
<dbReference type="PIRSF" id="PIRSF000429">
    <property type="entry name" value="Ac-CoA_Ac_transf"/>
    <property type="match status" value="1"/>
</dbReference>
<dbReference type="AlphaFoldDB" id="A0A915E0L2"/>
<dbReference type="InterPro" id="IPR020613">
    <property type="entry name" value="Thiolase_CS"/>
</dbReference>
<keyword evidence="9" id="KW-0630">Potassium</keyword>
<dbReference type="Gene3D" id="3.40.47.10">
    <property type="match status" value="1"/>
</dbReference>
<feature type="domain" description="Thiolase N-terminal" evidence="14">
    <location>
        <begin position="42"/>
        <end position="294"/>
    </location>
</feature>
<evidence type="ECO:0000256" key="6">
    <source>
        <dbReference type="ARBA" id="ARBA00022679"/>
    </source>
</evidence>
<dbReference type="GO" id="GO:0006635">
    <property type="term" value="P:fatty acid beta-oxidation"/>
    <property type="evidence" value="ECO:0007669"/>
    <property type="project" value="TreeGrafter"/>
</dbReference>
<comment type="subunit">
    <text evidence="4">Homotetramer.</text>
</comment>
<dbReference type="PROSITE" id="PS00098">
    <property type="entry name" value="THIOLASE_1"/>
    <property type="match status" value="1"/>
</dbReference>
<proteinExistence type="inferred from homology"/>
<evidence type="ECO:0000256" key="1">
    <source>
        <dbReference type="ARBA" id="ARBA00004173"/>
    </source>
</evidence>
<evidence type="ECO:0000256" key="2">
    <source>
        <dbReference type="ARBA" id="ARBA00005189"/>
    </source>
</evidence>
<dbReference type="InterPro" id="IPR020617">
    <property type="entry name" value="Thiolase_C"/>
</dbReference>
<evidence type="ECO:0000256" key="7">
    <source>
        <dbReference type="ARBA" id="ARBA00022723"/>
    </source>
</evidence>
<keyword evidence="8" id="KW-0809">Transit peptide</keyword>
<evidence type="ECO:0000256" key="10">
    <source>
        <dbReference type="ARBA" id="ARBA00023128"/>
    </source>
</evidence>
<comment type="similarity">
    <text evidence="3 13">Belongs to the thiolase-like superfamily. Thiolase family.</text>
</comment>
<evidence type="ECO:0000256" key="8">
    <source>
        <dbReference type="ARBA" id="ARBA00022946"/>
    </source>
</evidence>
<keyword evidence="16" id="KW-1185">Reference proteome</keyword>
<reference evidence="17" key="1">
    <citation type="submission" date="2022-11" db="UniProtKB">
        <authorList>
            <consortium name="WormBaseParasite"/>
        </authorList>
    </citation>
    <scope>IDENTIFICATION</scope>
</reference>
<feature type="active site" description="Acyl-thioester intermediate" evidence="12">
    <location>
        <position position="125"/>
    </location>
</feature>
<dbReference type="InterPro" id="IPR020615">
    <property type="entry name" value="Thiolase_acyl_enz_int_AS"/>
</dbReference>
<evidence type="ECO:0000259" key="15">
    <source>
        <dbReference type="Pfam" id="PF02803"/>
    </source>
</evidence>
<evidence type="ECO:0000256" key="11">
    <source>
        <dbReference type="ARBA" id="ARBA00023315"/>
    </source>
</evidence>
<dbReference type="FunFam" id="3.40.47.10:FF:000007">
    <property type="entry name" value="acetyl-CoA acetyltransferase, mitochondrial"/>
    <property type="match status" value="1"/>
</dbReference>
<dbReference type="PANTHER" id="PTHR18919">
    <property type="entry name" value="ACETYL-COA C-ACYLTRANSFERASE"/>
    <property type="match status" value="1"/>
</dbReference>
<dbReference type="InterPro" id="IPR016039">
    <property type="entry name" value="Thiolase-like"/>
</dbReference>
<comment type="pathway">
    <text evidence="2">Lipid metabolism.</text>
</comment>
<keyword evidence="11 13" id="KW-0012">Acyltransferase</keyword>
<dbReference type="PROSITE" id="PS00737">
    <property type="entry name" value="THIOLASE_2"/>
    <property type="match status" value="1"/>
</dbReference>
<feature type="active site" description="Proton acceptor" evidence="12">
    <location>
        <position position="411"/>
    </location>
</feature>
<dbReference type="InterPro" id="IPR020610">
    <property type="entry name" value="Thiolase_AS"/>
</dbReference>
<comment type="subcellular location">
    <subcellularLocation>
        <location evidence="1">Mitochondrion</location>
    </subcellularLocation>
</comment>
<keyword evidence="6 13" id="KW-0808">Transferase</keyword>
<evidence type="ECO:0000256" key="3">
    <source>
        <dbReference type="ARBA" id="ARBA00010982"/>
    </source>
</evidence>
<sequence>MRTCTFTNIAVVIKCHFPLMACGSVRAFSSSSVVRSSIKEAVILGACRTPIGSFRSQLASLSAPELASVTIKEVLKRANVPASAVQEVFIGQVCQANVGQAPARQAVLGAGLETSTAVTTVNKVCSSGLKAIMLAAQQLQLNHQQVVIGGGMESMSQVPFYLPRGETTYGGFQVIDGIVKDGLTDAYDKVHMGNCGEKTAQECEISREDQDNYATHSYQRSAKAWKNGGIGSEIVSVQVKTRKGMVTVERDEEFSKIDFDKLRSLRTVFKKENGTITAGNASTLNDGACSVLLSTLDKAEELNATPLAKIIAYGDAACHPLDFALAPALVVPKMLASAGLKVEDIALWEFNEAFSVVPLAVIKKLNLNPDIVNAHGGAVSLGHPIGMSGARILTHLVHALKQGEYGLAAICNGGGGASGMIIQKL</sequence>
<accession>A0A915E0L2</accession>
<dbReference type="WBParaSite" id="jg25185.1">
    <property type="protein sequence ID" value="jg25185.1"/>
    <property type="gene ID" value="jg25185"/>
</dbReference>
<evidence type="ECO:0000256" key="4">
    <source>
        <dbReference type="ARBA" id="ARBA00011881"/>
    </source>
</evidence>
<dbReference type="NCBIfam" id="TIGR01930">
    <property type="entry name" value="AcCoA-C-Actrans"/>
    <property type="match status" value="1"/>
</dbReference>
<protein>
    <recommendedName>
        <fullName evidence="5">acetyl-CoA C-acetyltransferase</fullName>
        <ecNumber evidence="5">2.3.1.9</ecNumber>
    </recommendedName>
</protein>
<feature type="domain" description="Thiolase C-terminal" evidence="15">
    <location>
        <begin position="305"/>
        <end position="424"/>
    </location>
</feature>
<evidence type="ECO:0000256" key="12">
    <source>
        <dbReference type="PIRSR" id="PIRSR000429-1"/>
    </source>
</evidence>
<name>A0A915E0L2_9BILA</name>
<keyword evidence="10" id="KW-0496">Mitochondrion</keyword>
<feature type="active site" description="Proton acceptor" evidence="12">
    <location>
        <position position="383"/>
    </location>
</feature>
<keyword evidence="7" id="KW-0479">Metal-binding</keyword>
<evidence type="ECO:0000313" key="16">
    <source>
        <dbReference type="Proteomes" id="UP000887574"/>
    </source>
</evidence>
<dbReference type="SUPFAM" id="SSF53901">
    <property type="entry name" value="Thiolase-like"/>
    <property type="match status" value="2"/>
</dbReference>
<dbReference type="GO" id="GO:0003985">
    <property type="term" value="F:acetyl-CoA C-acetyltransferase activity"/>
    <property type="evidence" value="ECO:0007669"/>
    <property type="project" value="UniProtKB-EC"/>
</dbReference>
<dbReference type="GO" id="GO:0046872">
    <property type="term" value="F:metal ion binding"/>
    <property type="evidence" value="ECO:0007669"/>
    <property type="project" value="UniProtKB-KW"/>
</dbReference>
<dbReference type="EC" id="2.3.1.9" evidence="5"/>
<dbReference type="InterPro" id="IPR002155">
    <property type="entry name" value="Thiolase"/>
</dbReference>
<dbReference type="CDD" id="cd00751">
    <property type="entry name" value="thiolase"/>
    <property type="match status" value="1"/>
</dbReference>
<dbReference type="PROSITE" id="PS00099">
    <property type="entry name" value="THIOLASE_3"/>
    <property type="match status" value="1"/>
</dbReference>
<dbReference type="PANTHER" id="PTHR18919:SF156">
    <property type="entry name" value="ACETYL-COA ACETYLTRANSFERASE, MITOCHONDRIAL"/>
    <property type="match status" value="1"/>
</dbReference>
<evidence type="ECO:0000256" key="13">
    <source>
        <dbReference type="RuleBase" id="RU003557"/>
    </source>
</evidence>
<evidence type="ECO:0000313" key="17">
    <source>
        <dbReference type="WBParaSite" id="jg25185.1"/>
    </source>
</evidence>
<dbReference type="InterPro" id="IPR020616">
    <property type="entry name" value="Thiolase_N"/>
</dbReference>
<dbReference type="GO" id="GO:0005739">
    <property type="term" value="C:mitochondrion"/>
    <property type="evidence" value="ECO:0007669"/>
    <property type="project" value="UniProtKB-SubCell"/>
</dbReference>
<evidence type="ECO:0000256" key="5">
    <source>
        <dbReference type="ARBA" id="ARBA00012705"/>
    </source>
</evidence>